<dbReference type="InterPro" id="IPR007403">
    <property type="entry name" value="DUF456"/>
</dbReference>
<keyword evidence="1" id="KW-0812">Transmembrane</keyword>
<feature type="transmembrane region" description="Helical" evidence="1">
    <location>
        <begin position="51"/>
        <end position="70"/>
    </location>
</feature>
<evidence type="ECO:0008006" key="4">
    <source>
        <dbReference type="Google" id="ProtNLM"/>
    </source>
</evidence>
<feature type="transmembrane region" description="Helical" evidence="1">
    <location>
        <begin position="127"/>
        <end position="156"/>
    </location>
</feature>
<feature type="transmembrane region" description="Helical" evidence="1">
    <location>
        <begin position="6"/>
        <end position="39"/>
    </location>
</feature>
<evidence type="ECO:0000313" key="2">
    <source>
        <dbReference type="EMBL" id="OGI61907.1"/>
    </source>
</evidence>
<reference evidence="2 3" key="1">
    <citation type="journal article" date="2016" name="Nat. Commun.">
        <title>Thousands of microbial genomes shed light on interconnected biogeochemical processes in an aquifer system.</title>
        <authorList>
            <person name="Anantharaman K."/>
            <person name="Brown C.T."/>
            <person name="Hug L.A."/>
            <person name="Sharon I."/>
            <person name="Castelle C.J."/>
            <person name="Probst A.J."/>
            <person name="Thomas B.C."/>
            <person name="Singh A."/>
            <person name="Wilkins M.J."/>
            <person name="Karaoz U."/>
            <person name="Brodie E.L."/>
            <person name="Williams K.H."/>
            <person name="Hubbard S.S."/>
            <person name="Banfield J.F."/>
        </authorList>
    </citation>
    <scope>NUCLEOTIDE SEQUENCE [LARGE SCALE GENOMIC DNA]</scope>
</reference>
<feature type="transmembrane region" description="Helical" evidence="1">
    <location>
        <begin position="82"/>
        <end position="115"/>
    </location>
</feature>
<proteinExistence type="predicted"/>
<sequence length="157" mass="17017">MVISIIVSILLAPLVFLTLIPVFPAIPMMFGLSLIYGFVDKFKHLDLNNYLMLGGILAVSILIDYFAGILGAKYGGAAKESLIFGLLGVVLGTFLLPPFGGVLGLFLGILIAEIIRFKDHYKAIKAASYSVVGTITGVIFNFFLAIAFFVLFLIFVF</sequence>
<dbReference type="EMBL" id="MFTL01000006">
    <property type="protein sequence ID" value="OGI61907.1"/>
    <property type="molecule type" value="Genomic_DNA"/>
</dbReference>
<accession>A0A1F6UWX2</accession>
<evidence type="ECO:0000256" key="1">
    <source>
        <dbReference type="SAM" id="Phobius"/>
    </source>
</evidence>
<keyword evidence="1" id="KW-0472">Membrane</keyword>
<organism evidence="2 3">
    <name type="scientific">Candidatus Nomurabacteria bacterium RIFCSPHIGHO2_01_FULL_39_9</name>
    <dbReference type="NCBI Taxonomy" id="1801735"/>
    <lineage>
        <taxon>Bacteria</taxon>
        <taxon>Candidatus Nomuraibacteriota</taxon>
    </lineage>
</organism>
<dbReference type="Pfam" id="PF04306">
    <property type="entry name" value="DUF456"/>
    <property type="match status" value="1"/>
</dbReference>
<gene>
    <name evidence="2" type="ORF">A2645_01835</name>
</gene>
<dbReference type="PANTHER" id="PTHR39165">
    <property type="entry name" value="IG HYPOTHETICAL 17883"/>
    <property type="match status" value="1"/>
</dbReference>
<name>A0A1F6UWX2_9BACT</name>
<evidence type="ECO:0000313" key="3">
    <source>
        <dbReference type="Proteomes" id="UP000182253"/>
    </source>
</evidence>
<keyword evidence="1" id="KW-1133">Transmembrane helix</keyword>
<protein>
    <recommendedName>
        <fullName evidence="4">DUF456 domain-containing protein</fullName>
    </recommendedName>
</protein>
<comment type="caution">
    <text evidence="2">The sequence shown here is derived from an EMBL/GenBank/DDBJ whole genome shotgun (WGS) entry which is preliminary data.</text>
</comment>
<dbReference type="AlphaFoldDB" id="A0A1F6UWX2"/>
<dbReference type="STRING" id="1801735.A2645_01835"/>
<dbReference type="PANTHER" id="PTHR39165:SF1">
    <property type="entry name" value="DUF456 DOMAIN-CONTAINING PROTEIN"/>
    <property type="match status" value="1"/>
</dbReference>
<dbReference type="Proteomes" id="UP000182253">
    <property type="component" value="Unassembled WGS sequence"/>
</dbReference>